<evidence type="ECO:0000313" key="2">
    <source>
        <dbReference type="Proteomes" id="UP000015106"/>
    </source>
</evidence>
<reference evidence="2" key="1">
    <citation type="journal article" date="2013" name="Nature">
        <title>Draft genome of the wheat A-genome progenitor Triticum urartu.</title>
        <authorList>
            <person name="Ling H.Q."/>
            <person name="Zhao S."/>
            <person name="Liu D."/>
            <person name="Wang J."/>
            <person name="Sun H."/>
            <person name="Zhang C."/>
            <person name="Fan H."/>
            <person name="Li D."/>
            <person name="Dong L."/>
            <person name="Tao Y."/>
            <person name="Gao C."/>
            <person name="Wu H."/>
            <person name="Li Y."/>
            <person name="Cui Y."/>
            <person name="Guo X."/>
            <person name="Zheng S."/>
            <person name="Wang B."/>
            <person name="Yu K."/>
            <person name="Liang Q."/>
            <person name="Yang W."/>
            <person name="Lou X."/>
            <person name="Chen J."/>
            <person name="Feng M."/>
            <person name="Jian J."/>
            <person name="Zhang X."/>
            <person name="Luo G."/>
            <person name="Jiang Y."/>
            <person name="Liu J."/>
            <person name="Wang Z."/>
            <person name="Sha Y."/>
            <person name="Zhang B."/>
            <person name="Wu H."/>
            <person name="Tang D."/>
            <person name="Shen Q."/>
            <person name="Xue P."/>
            <person name="Zou S."/>
            <person name="Wang X."/>
            <person name="Liu X."/>
            <person name="Wang F."/>
            <person name="Yang Y."/>
            <person name="An X."/>
            <person name="Dong Z."/>
            <person name="Zhang K."/>
            <person name="Zhang X."/>
            <person name="Luo M.C."/>
            <person name="Dvorak J."/>
            <person name="Tong Y."/>
            <person name="Wang J."/>
            <person name="Yang H."/>
            <person name="Li Z."/>
            <person name="Wang D."/>
            <person name="Zhang A."/>
            <person name="Wang J."/>
        </authorList>
    </citation>
    <scope>NUCLEOTIDE SEQUENCE</scope>
    <source>
        <strain evidence="2">cv. G1812</strain>
    </source>
</reference>
<dbReference type="AlphaFoldDB" id="A0A8R7R092"/>
<name>A0A8R7R092_TRIUA</name>
<keyword evidence="2" id="KW-1185">Reference proteome</keyword>
<reference evidence="1" key="2">
    <citation type="submission" date="2018-03" db="EMBL/GenBank/DDBJ databases">
        <title>The Triticum urartu genome reveals the dynamic nature of wheat genome evolution.</title>
        <authorList>
            <person name="Ling H."/>
            <person name="Ma B."/>
            <person name="Shi X."/>
            <person name="Liu H."/>
            <person name="Dong L."/>
            <person name="Sun H."/>
            <person name="Cao Y."/>
            <person name="Gao Q."/>
            <person name="Zheng S."/>
            <person name="Li Y."/>
            <person name="Yu Y."/>
            <person name="Du H."/>
            <person name="Qi M."/>
            <person name="Li Y."/>
            <person name="Yu H."/>
            <person name="Cui Y."/>
            <person name="Wang N."/>
            <person name="Chen C."/>
            <person name="Wu H."/>
            <person name="Zhao Y."/>
            <person name="Zhang J."/>
            <person name="Li Y."/>
            <person name="Zhou W."/>
            <person name="Zhang B."/>
            <person name="Hu W."/>
            <person name="Eijk M."/>
            <person name="Tang J."/>
            <person name="Witsenboer H."/>
            <person name="Zhao S."/>
            <person name="Li Z."/>
            <person name="Zhang A."/>
            <person name="Wang D."/>
            <person name="Liang C."/>
        </authorList>
    </citation>
    <scope>NUCLEOTIDE SEQUENCE [LARGE SCALE GENOMIC DNA]</scope>
    <source>
        <strain evidence="1">cv. G1812</strain>
    </source>
</reference>
<organism evidence="1 2">
    <name type="scientific">Triticum urartu</name>
    <name type="common">Red wild einkorn</name>
    <name type="synonym">Crithodium urartu</name>
    <dbReference type="NCBI Taxonomy" id="4572"/>
    <lineage>
        <taxon>Eukaryota</taxon>
        <taxon>Viridiplantae</taxon>
        <taxon>Streptophyta</taxon>
        <taxon>Embryophyta</taxon>
        <taxon>Tracheophyta</taxon>
        <taxon>Spermatophyta</taxon>
        <taxon>Magnoliopsida</taxon>
        <taxon>Liliopsida</taxon>
        <taxon>Poales</taxon>
        <taxon>Poaceae</taxon>
        <taxon>BOP clade</taxon>
        <taxon>Pooideae</taxon>
        <taxon>Triticodae</taxon>
        <taxon>Triticeae</taxon>
        <taxon>Triticinae</taxon>
        <taxon>Triticum</taxon>
    </lineage>
</organism>
<reference evidence="1" key="3">
    <citation type="submission" date="2022-06" db="UniProtKB">
        <authorList>
            <consortium name="EnsemblPlants"/>
        </authorList>
    </citation>
    <scope>IDENTIFICATION</scope>
</reference>
<dbReference type="Proteomes" id="UP000015106">
    <property type="component" value="Chromosome 7"/>
</dbReference>
<proteinExistence type="predicted"/>
<sequence length="86" mass="9412">DGACLLPSPSPIHAPSELFSIRRLGSLSPPTPPFLAKENTLQKLVFSVYYLSVILGTAYLHPRLSLSLLSVRNTWKDSCSTNLEGK</sequence>
<accession>A0A8R7R092</accession>
<dbReference type="Gramene" id="TuG1812G0700001500.01.T01">
    <property type="protein sequence ID" value="TuG1812G0700001500.01.T01.cds400009"/>
    <property type="gene ID" value="TuG1812G0700001500.01"/>
</dbReference>
<evidence type="ECO:0000313" key="1">
    <source>
        <dbReference type="EnsemblPlants" id="TuG1812G0700001500.01.T01.cds400009"/>
    </source>
</evidence>
<protein>
    <submittedName>
        <fullName evidence="1">Uncharacterized protein</fullName>
    </submittedName>
</protein>
<dbReference type="EnsemblPlants" id="TuG1812G0700001500.01.T01">
    <property type="protein sequence ID" value="TuG1812G0700001500.01.T01.cds400009"/>
    <property type="gene ID" value="TuG1812G0700001500.01"/>
</dbReference>